<evidence type="ECO:0000256" key="4">
    <source>
        <dbReference type="ARBA" id="ARBA00022692"/>
    </source>
</evidence>
<keyword evidence="6 7" id="KW-0472">Membrane</keyword>
<feature type="transmembrane region" description="Helical" evidence="7">
    <location>
        <begin position="6"/>
        <end position="28"/>
    </location>
</feature>
<dbReference type="OrthoDB" id="260807at2759"/>
<proteinExistence type="predicted"/>
<dbReference type="GO" id="GO:0005315">
    <property type="term" value="F:phosphate transmembrane transporter activity"/>
    <property type="evidence" value="ECO:0007669"/>
    <property type="project" value="InterPro"/>
</dbReference>
<dbReference type="Pfam" id="PF01384">
    <property type="entry name" value="PHO4"/>
    <property type="match status" value="1"/>
</dbReference>
<evidence type="ECO:0000256" key="3">
    <source>
        <dbReference type="ARBA" id="ARBA00022592"/>
    </source>
</evidence>
<keyword evidence="3" id="KW-0592">Phosphate transport</keyword>
<dbReference type="EMBL" id="BLBS01000025">
    <property type="protein sequence ID" value="GET88060.1"/>
    <property type="molecule type" value="Genomic_DNA"/>
</dbReference>
<dbReference type="GO" id="GO:0035435">
    <property type="term" value="P:phosphate ion transmembrane transport"/>
    <property type="evidence" value="ECO:0007669"/>
    <property type="project" value="TreeGrafter"/>
</dbReference>
<dbReference type="InterPro" id="IPR001204">
    <property type="entry name" value="Phos_transporter"/>
</dbReference>
<evidence type="ECO:0000256" key="1">
    <source>
        <dbReference type="ARBA" id="ARBA00004141"/>
    </source>
</evidence>
<comment type="subcellular location">
    <subcellularLocation>
        <location evidence="1">Membrane</location>
        <topology evidence="1">Multi-pass membrane protein</topology>
    </subcellularLocation>
</comment>
<name>A0A640KEC9_LEITA</name>
<evidence type="ECO:0000256" key="5">
    <source>
        <dbReference type="ARBA" id="ARBA00022989"/>
    </source>
</evidence>
<gene>
    <name evidence="8" type="ORF">LtaPh_2000400</name>
</gene>
<accession>A0A640KEC9</accession>
<dbReference type="GO" id="GO:0016020">
    <property type="term" value="C:membrane"/>
    <property type="evidence" value="ECO:0007669"/>
    <property type="project" value="UniProtKB-SubCell"/>
</dbReference>
<comment type="caution">
    <text evidence="8">The sequence shown here is derived from an EMBL/GenBank/DDBJ whole genome shotgun (WGS) entry which is preliminary data.</text>
</comment>
<organism evidence="8 9">
    <name type="scientific">Leishmania tarentolae</name>
    <name type="common">Sauroleishmania tarentolae</name>
    <dbReference type="NCBI Taxonomy" id="5689"/>
    <lineage>
        <taxon>Eukaryota</taxon>
        <taxon>Discoba</taxon>
        <taxon>Euglenozoa</taxon>
        <taxon>Kinetoplastea</taxon>
        <taxon>Metakinetoplastina</taxon>
        <taxon>Trypanosomatida</taxon>
        <taxon>Trypanosomatidae</taxon>
        <taxon>Leishmaniinae</taxon>
        <taxon>Leishmania</taxon>
        <taxon>lizard Leishmania</taxon>
    </lineage>
</organism>
<keyword evidence="5 7" id="KW-1133">Transmembrane helix</keyword>
<dbReference type="Proteomes" id="UP000419144">
    <property type="component" value="Unassembled WGS sequence"/>
</dbReference>
<dbReference type="PANTHER" id="PTHR11101:SF96">
    <property type="entry name" value="PHOSPHATE TRANSPORTER"/>
    <property type="match status" value="1"/>
</dbReference>
<protein>
    <submittedName>
        <fullName evidence="8">Phosphate-repressible phosphate permease-like protein</fullName>
    </submittedName>
</protein>
<dbReference type="VEuPathDB" id="TriTrypDB:LtaPh_2000400"/>
<evidence type="ECO:0000256" key="7">
    <source>
        <dbReference type="SAM" id="Phobius"/>
    </source>
</evidence>
<keyword evidence="9" id="KW-1185">Reference proteome</keyword>
<evidence type="ECO:0000313" key="9">
    <source>
        <dbReference type="Proteomes" id="UP000419144"/>
    </source>
</evidence>
<dbReference type="PANTHER" id="PTHR11101">
    <property type="entry name" value="PHOSPHATE TRANSPORTER"/>
    <property type="match status" value="1"/>
</dbReference>
<reference evidence="8" key="1">
    <citation type="submission" date="2019-11" db="EMBL/GenBank/DDBJ databases">
        <title>Leishmania tarentolae CDS.</title>
        <authorList>
            <person name="Goto Y."/>
            <person name="Yamagishi J."/>
        </authorList>
    </citation>
    <scope>NUCLEOTIDE SEQUENCE [LARGE SCALE GENOMIC DNA]</scope>
    <source>
        <strain evidence="8">Parrot Tar II</strain>
    </source>
</reference>
<evidence type="ECO:0000256" key="2">
    <source>
        <dbReference type="ARBA" id="ARBA00022448"/>
    </source>
</evidence>
<feature type="transmembrane region" description="Helical" evidence="7">
    <location>
        <begin position="40"/>
        <end position="63"/>
    </location>
</feature>
<sequence length="133" mass="13718">MARPYLWIAVIGAFVSFLTGAGVGMNDLSNAFGTTYGAKVLTLSQIVILASVCEFVGAVSLGGAVTSTISGGTPSPPTSKTTLTSSCTVCYAPVVPLSAGLRWQPGCRFRCPPRTASLEVSLALLWFTAVLAQ</sequence>
<evidence type="ECO:0000313" key="8">
    <source>
        <dbReference type="EMBL" id="GET88060.1"/>
    </source>
</evidence>
<evidence type="ECO:0000256" key="6">
    <source>
        <dbReference type="ARBA" id="ARBA00023136"/>
    </source>
</evidence>
<keyword evidence="4 7" id="KW-0812">Transmembrane</keyword>
<dbReference type="AlphaFoldDB" id="A0A640KEC9"/>
<keyword evidence="2" id="KW-0813">Transport</keyword>